<proteinExistence type="predicted"/>
<dbReference type="KEGG" id="ccin:107274257"/>
<keyword evidence="3" id="KW-1185">Reference proteome</keyword>
<reference evidence="4" key="1">
    <citation type="submission" date="2025-08" db="UniProtKB">
        <authorList>
            <consortium name="RefSeq"/>
        </authorList>
    </citation>
    <scope>IDENTIFICATION</scope>
</reference>
<name>A0AAJ7RV62_CEPCN</name>
<dbReference type="InterPro" id="IPR011050">
    <property type="entry name" value="Pectin_lyase_fold/virulence"/>
</dbReference>
<feature type="signal peptide" evidence="2">
    <location>
        <begin position="1"/>
        <end position="23"/>
    </location>
</feature>
<gene>
    <name evidence="4" type="primary">LOC107274257</name>
</gene>
<sequence>MGATQVVLGSVILGLFWSSFVKGFLMGSTNRCDAPPCYCNHYGWLTCDCRNEGEELLLTAEGERRLSPHTSRIFVSNCSSVILRDSSLSSMTGLQSVDFLNIGNLTLARQSFEISSRSSHVKISLKNASIVLLPSFVFNGDVSAISFENVQIGKIGAFAFANLHGTEILRFENCHVESMQSQAFKKFDVEHFHAIGGSFGENVPSRTLNDIEVHQEFILDGVDMGTVRSAAFILKGPRTVTIQNCVLGNVESDAFVITTRGDVIIKNNEFRKVNVGAFLRIKAEPLSTSSLAGRSTLIFKNNTIGSFEAGSIMFDRQSFRVELDSLYIDRQCDCSLLPTWKNDIDILNYSGAYAKYHLGAEVGSRTSPLEESILRNSGTLLCVNGHVDGGATSASFDVFEDRYCATSRSILLFVLILVGVFLALVAAGILIVWYCKRYHRNNQKSWISVPKNAPDLISNNKKNGVIGKDGATARDRRITMVVPDGRMYRETEFHVIVEKAEPLTTEL</sequence>
<keyword evidence="2" id="KW-0732">Signal</keyword>
<keyword evidence="1" id="KW-0812">Transmembrane</keyword>
<dbReference type="InterPro" id="IPR012334">
    <property type="entry name" value="Pectin_lyas_fold"/>
</dbReference>
<feature type="transmembrane region" description="Helical" evidence="1">
    <location>
        <begin position="410"/>
        <end position="435"/>
    </location>
</feature>
<protein>
    <submittedName>
        <fullName evidence="4">Uncharacterized protein LOC107274257</fullName>
    </submittedName>
</protein>
<dbReference type="SUPFAM" id="SSF52058">
    <property type="entry name" value="L domain-like"/>
    <property type="match status" value="1"/>
</dbReference>
<evidence type="ECO:0000313" key="4">
    <source>
        <dbReference type="RefSeq" id="XP_024947290.1"/>
    </source>
</evidence>
<dbReference type="GeneID" id="107274257"/>
<keyword evidence="1" id="KW-1133">Transmembrane helix</keyword>
<evidence type="ECO:0000256" key="1">
    <source>
        <dbReference type="SAM" id="Phobius"/>
    </source>
</evidence>
<dbReference type="SUPFAM" id="SSF51126">
    <property type="entry name" value="Pectin lyase-like"/>
    <property type="match status" value="1"/>
</dbReference>
<dbReference type="Proteomes" id="UP000694920">
    <property type="component" value="Unplaced"/>
</dbReference>
<feature type="chain" id="PRO_5042483752" evidence="2">
    <location>
        <begin position="24"/>
        <end position="507"/>
    </location>
</feature>
<keyword evidence="1" id="KW-0472">Membrane</keyword>
<dbReference type="Gene3D" id="2.160.20.10">
    <property type="entry name" value="Single-stranded right-handed beta-helix, Pectin lyase-like"/>
    <property type="match status" value="1"/>
</dbReference>
<evidence type="ECO:0000256" key="2">
    <source>
        <dbReference type="SAM" id="SignalP"/>
    </source>
</evidence>
<dbReference type="AlphaFoldDB" id="A0AAJ7RV62"/>
<dbReference type="RefSeq" id="XP_024947290.1">
    <property type="nucleotide sequence ID" value="XM_025091522.1"/>
</dbReference>
<accession>A0AAJ7RV62</accession>
<evidence type="ECO:0000313" key="3">
    <source>
        <dbReference type="Proteomes" id="UP000694920"/>
    </source>
</evidence>
<organism evidence="3 4">
    <name type="scientific">Cephus cinctus</name>
    <name type="common">Wheat stem sawfly</name>
    <dbReference type="NCBI Taxonomy" id="211228"/>
    <lineage>
        <taxon>Eukaryota</taxon>
        <taxon>Metazoa</taxon>
        <taxon>Ecdysozoa</taxon>
        <taxon>Arthropoda</taxon>
        <taxon>Hexapoda</taxon>
        <taxon>Insecta</taxon>
        <taxon>Pterygota</taxon>
        <taxon>Neoptera</taxon>
        <taxon>Endopterygota</taxon>
        <taxon>Hymenoptera</taxon>
        <taxon>Cephoidea</taxon>
        <taxon>Cephidae</taxon>
        <taxon>Cephus</taxon>
    </lineage>
</organism>